<keyword evidence="4 14" id="KW-0479">Metal-binding</keyword>
<feature type="transmembrane region" description="Helical" evidence="15">
    <location>
        <begin position="948"/>
        <end position="968"/>
    </location>
</feature>
<dbReference type="GO" id="GO:0005886">
    <property type="term" value="C:plasma membrane"/>
    <property type="evidence" value="ECO:0007669"/>
    <property type="project" value="TreeGrafter"/>
</dbReference>
<dbReference type="Pfam" id="PF16212">
    <property type="entry name" value="PhoLip_ATPase_C"/>
    <property type="match status" value="1"/>
</dbReference>
<feature type="binding site" evidence="13">
    <location>
        <position position="750"/>
    </location>
    <ligand>
        <name>ATP</name>
        <dbReference type="ChEBI" id="CHEBI:30616"/>
    </ligand>
</feature>
<sequence>MKDPLVDEQHNQNPPSKRYIEIPVPNPKLYISNSISTSKYNFFTFLPKNLFLQFSKSANIYFLIIAVLQSIPQISVTGGIPNILMPLSFVLTVSAIKDLLEDLKRKKSDRDENYRLSCKWNEGEWIKEKWLNLKVGDIIRVEKDECFPADLVILTSSENKGIAYIETKNLDGETNLKHKLAHKYTQAFFQNEKKFDRITGGVECEDPNAMIYQFNGILILGETAISLSSEQFLLRGCSLKNTDWIIGIAVYTGHQTKIMLNSSKARSKTSQLESQMNREIVYIFLMQLVLCAVCSVYYTTWYLEYRDTTDIYLRLNENSSTSDTMVQFVIQFFSWMLIFTNFVPISLLVTLEMVRFMQAGFISKDLKMYYESNDIPTGVQSSSLNEELGQINYVFSDKTGTLTRNVMEFRKMSIHGMSFGTSEHFTGPNKIPHVDFIDENFDSNDKVYYDFIIHMAICHTVIGEVKNGIIEFKASSPDELALVNAAKFFGIEFIGRDSDQNIQLMIQGEKVSVAVMNVLEFTSDRKRMSVVVRMPDGRIKLLCKGADTILQPRMLPSDVWDETWKLLENFANEGLRTLVLAERELSESEYCTWNDHYNDALRDILNREQRMAEVGEMIETHLELVGATAIEDMLQEKVPQTIKTLREAGIKVWVLTGDKIETAINIAFSCNLISHDMIRIIIESRTGPEVKKELENGLLTLKAQQTKTFALVISGEALIRAMAKDLVGIFIKVAERCSVVVCCRVSPQQKADVVKLVRDCKPNARTLSIGDGANDVNMITAAHVGIGIAGLEGQQAVRASDYSVGQFCYLQRLLFVHGRECYRRNANLICYNFYKNVLLVIPLFYYGMFSAYSGQLIYNLWTYQLFNIIFAAMPIVIYAVFDKEIPYFELETIPTYYKLGLQGELFSTSIFWFWILEAFCQGLVIVLLSLFTLSWSTGDRNYGQMENMWVSAILIFALIVVFVNLKIIAFSYSHYWFSILIIILSTGSFFICTIMITEYFPIISWLDNYDSRGSSTRIVYNPNTYSGIIIAIFFGFFLKPIYDAYISIKAMMKKDTVAPEDSFLKTEEKDDIGELLPDEIILAEEAIKAYNKPHTGFAFSGEAGHTPQITDPGFFL</sequence>
<dbReference type="OrthoDB" id="377733at2759"/>
<feature type="transmembrane region" description="Helical" evidence="15">
    <location>
        <begin position="280"/>
        <end position="298"/>
    </location>
</feature>
<evidence type="ECO:0000256" key="8">
    <source>
        <dbReference type="ARBA" id="ARBA00022967"/>
    </source>
</evidence>
<dbReference type="InterPro" id="IPR006539">
    <property type="entry name" value="P-type_ATPase_IV"/>
</dbReference>
<protein>
    <recommendedName>
        <fullName evidence="15">Phospholipid-transporting ATPase</fullName>
        <ecNumber evidence="15">7.6.2.1</ecNumber>
    </recommendedName>
</protein>
<dbReference type="GO" id="GO:0140326">
    <property type="term" value="F:ATPase-coupled intramembrane lipid transporter activity"/>
    <property type="evidence" value="ECO:0007669"/>
    <property type="project" value="UniProtKB-EC"/>
</dbReference>
<feature type="active site" description="4-aspartylphosphate intermediate" evidence="12">
    <location>
        <position position="397"/>
    </location>
</feature>
<feature type="transmembrane region" description="Helical" evidence="15">
    <location>
        <begin position="833"/>
        <end position="854"/>
    </location>
</feature>
<feature type="binding site" evidence="14">
    <location>
        <position position="771"/>
    </location>
    <ligand>
        <name>Mg(2+)</name>
        <dbReference type="ChEBI" id="CHEBI:18420"/>
    </ligand>
</feature>
<dbReference type="SFLD" id="SFLDG00002">
    <property type="entry name" value="C1.7:_P-type_atpase_like"/>
    <property type="match status" value="1"/>
</dbReference>
<keyword evidence="10 15" id="KW-0472">Membrane</keyword>
<dbReference type="SUPFAM" id="SSF81665">
    <property type="entry name" value="Calcium ATPase, transmembrane domain M"/>
    <property type="match status" value="1"/>
</dbReference>
<dbReference type="InterPro" id="IPR032630">
    <property type="entry name" value="P_typ_ATPase_c"/>
</dbReference>
<dbReference type="InterPro" id="IPR023299">
    <property type="entry name" value="ATPase_P-typ_cyto_dom_N"/>
</dbReference>
<gene>
    <name evidence="18" type="ORF">SteCoe_6134</name>
</gene>
<dbReference type="Pfam" id="PF16209">
    <property type="entry name" value="PhoLip_ATPase_N"/>
    <property type="match status" value="1"/>
</dbReference>
<dbReference type="InterPro" id="IPR036412">
    <property type="entry name" value="HAD-like_sf"/>
</dbReference>
<feature type="binding site" evidence="14">
    <location>
        <position position="775"/>
    </location>
    <ligand>
        <name>Mg(2+)</name>
        <dbReference type="ChEBI" id="CHEBI:18420"/>
    </ligand>
</feature>
<dbReference type="SUPFAM" id="SSF81660">
    <property type="entry name" value="Metal cation-transporting ATPase, ATP-binding domain N"/>
    <property type="match status" value="1"/>
</dbReference>
<dbReference type="SUPFAM" id="SSF56784">
    <property type="entry name" value="HAD-like"/>
    <property type="match status" value="1"/>
</dbReference>
<evidence type="ECO:0000313" key="19">
    <source>
        <dbReference type="Proteomes" id="UP000187209"/>
    </source>
</evidence>
<dbReference type="PROSITE" id="PS00154">
    <property type="entry name" value="ATPASE_E1_E2"/>
    <property type="match status" value="1"/>
</dbReference>
<dbReference type="GO" id="GO:0016887">
    <property type="term" value="F:ATP hydrolysis activity"/>
    <property type="evidence" value="ECO:0007669"/>
    <property type="project" value="InterPro"/>
</dbReference>
<feature type="binding site" evidence="13">
    <location>
        <position position="656"/>
    </location>
    <ligand>
        <name>ATP</name>
        <dbReference type="ChEBI" id="CHEBI:30616"/>
    </ligand>
</feature>
<evidence type="ECO:0000313" key="18">
    <source>
        <dbReference type="EMBL" id="OMJ91339.1"/>
    </source>
</evidence>
<feature type="binding site" evidence="13">
    <location>
        <position position="744"/>
    </location>
    <ligand>
        <name>ATP</name>
        <dbReference type="ChEBI" id="CHEBI:30616"/>
    </ligand>
</feature>
<feature type="transmembrane region" description="Helical" evidence="15">
    <location>
        <begin position="911"/>
        <end position="936"/>
    </location>
</feature>
<dbReference type="SFLD" id="SFLDF00027">
    <property type="entry name" value="p-type_atpase"/>
    <property type="match status" value="1"/>
</dbReference>
<comment type="similarity">
    <text evidence="2 15">Belongs to the cation transport ATPase (P-type) (TC 3.A.3) family. Type IV subfamily.</text>
</comment>
<dbReference type="GO" id="GO:0000287">
    <property type="term" value="F:magnesium ion binding"/>
    <property type="evidence" value="ECO:0007669"/>
    <property type="project" value="UniProtKB-UniRule"/>
</dbReference>
<dbReference type="Gene3D" id="3.40.50.1000">
    <property type="entry name" value="HAD superfamily/HAD-like"/>
    <property type="match status" value="1"/>
</dbReference>
<keyword evidence="5 13" id="KW-0547">Nucleotide-binding</keyword>
<dbReference type="FunFam" id="3.40.50.1000:FF:000190">
    <property type="entry name" value="Phospholipid-transporting ATPase"/>
    <property type="match status" value="1"/>
</dbReference>
<dbReference type="InterPro" id="IPR044492">
    <property type="entry name" value="P_typ_ATPase_HD_dom"/>
</dbReference>
<dbReference type="SUPFAM" id="SSF81653">
    <property type="entry name" value="Calcium ATPase, transduction domain A"/>
    <property type="match status" value="1"/>
</dbReference>
<dbReference type="InterPro" id="IPR032631">
    <property type="entry name" value="P-type_ATPase_N"/>
</dbReference>
<evidence type="ECO:0000256" key="5">
    <source>
        <dbReference type="ARBA" id="ARBA00022741"/>
    </source>
</evidence>
<proteinExistence type="inferred from homology"/>
<evidence type="ECO:0000256" key="13">
    <source>
        <dbReference type="PIRSR" id="PIRSR606539-2"/>
    </source>
</evidence>
<feature type="binding site" evidence="13">
    <location>
        <position position="397"/>
    </location>
    <ligand>
        <name>ATP</name>
        <dbReference type="ChEBI" id="CHEBI:30616"/>
    </ligand>
</feature>
<evidence type="ECO:0000256" key="14">
    <source>
        <dbReference type="PIRSR" id="PIRSR606539-3"/>
    </source>
</evidence>
<dbReference type="Gene3D" id="2.70.150.10">
    <property type="entry name" value="Calcium-transporting ATPase, cytoplasmic transduction domain A"/>
    <property type="match status" value="1"/>
</dbReference>
<comment type="subcellular location">
    <subcellularLocation>
        <location evidence="1 15">Membrane</location>
        <topology evidence="1 15">Multi-pass membrane protein</topology>
    </subcellularLocation>
</comment>
<comment type="catalytic activity">
    <reaction evidence="11 15">
        <text>ATP + H2O + phospholipidSide 1 = ADP + phosphate + phospholipidSide 2.</text>
        <dbReference type="EC" id="7.6.2.1"/>
    </reaction>
</comment>
<evidence type="ECO:0000256" key="6">
    <source>
        <dbReference type="ARBA" id="ARBA00022840"/>
    </source>
</evidence>
<feature type="transmembrane region" description="Helical" evidence="15">
    <location>
        <begin position="860"/>
        <end position="881"/>
    </location>
</feature>
<feature type="domain" description="P-type ATPase N-terminal" evidence="16">
    <location>
        <begin position="27"/>
        <end position="80"/>
    </location>
</feature>
<dbReference type="AlphaFoldDB" id="A0A1R2CQQ6"/>
<dbReference type="Proteomes" id="UP000187209">
    <property type="component" value="Unassembled WGS sequence"/>
</dbReference>
<name>A0A1R2CQQ6_9CILI</name>
<feature type="binding site" evidence="13">
    <location>
        <position position="775"/>
    </location>
    <ligand>
        <name>ATP</name>
        <dbReference type="ChEBI" id="CHEBI:30616"/>
    </ligand>
</feature>
<keyword evidence="3 15" id="KW-0812">Transmembrane</keyword>
<keyword evidence="19" id="KW-1185">Reference proteome</keyword>
<reference evidence="18 19" key="1">
    <citation type="submission" date="2016-11" db="EMBL/GenBank/DDBJ databases">
        <title>The macronuclear genome of Stentor coeruleus: a giant cell with tiny introns.</title>
        <authorList>
            <person name="Slabodnick M."/>
            <person name="Ruby J.G."/>
            <person name="Reiff S.B."/>
            <person name="Swart E.C."/>
            <person name="Gosai S."/>
            <person name="Prabakaran S."/>
            <person name="Witkowska E."/>
            <person name="Larue G.E."/>
            <person name="Fisher S."/>
            <person name="Freeman R.M."/>
            <person name="Gunawardena J."/>
            <person name="Chu W."/>
            <person name="Stover N.A."/>
            <person name="Gregory B.D."/>
            <person name="Nowacki M."/>
            <person name="Derisi J."/>
            <person name="Roy S.W."/>
            <person name="Marshall W.F."/>
            <person name="Sood P."/>
        </authorList>
    </citation>
    <scope>NUCLEOTIDE SEQUENCE [LARGE SCALE GENOMIC DNA]</scope>
    <source>
        <strain evidence="18">WM001</strain>
    </source>
</reference>
<feature type="transmembrane region" description="Helical" evidence="15">
    <location>
        <begin position="975"/>
        <end position="1003"/>
    </location>
</feature>
<dbReference type="NCBIfam" id="TIGR01494">
    <property type="entry name" value="ATPase_P-type"/>
    <property type="match status" value="1"/>
</dbReference>
<evidence type="ECO:0000256" key="7">
    <source>
        <dbReference type="ARBA" id="ARBA00022842"/>
    </source>
</evidence>
<dbReference type="InterPro" id="IPR001757">
    <property type="entry name" value="P_typ_ATPase"/>
</dbReference>
<dbReference type="PANTHER" id="PTHR24092">
    <property type="entry name" value="PROBABLE PHOSPHOLIPID-TRANSPORTING ATPASE"/>
    <property type="match status" value="1"/>
</dbReference>
<dbReference type="Pfam" id="PF13246">
    <property type="entry name" value="Cation_ATPase"/>
    <property type="match status" value="1"/>
</dbReference>
<evidence type="ECO:0000256" key="12">
    <source>
        <dbReference type="PIRSR" id="PIRSR606539-1"/>
    </source>
</evidence>
<dbReference type="EC" id="7.6.2.1" evidence="15"/>
<feature type="binding site" evidence="13">
    <location>
        <position position="479"/>
    </location>
    <ligand>
        <name>ATP</name>
        <dbReference type="ChEBI" id="CHEBI:30616"/>
    </ligand>
</feature>
<accession>A0A1R2CQQ6</accession>
<dbReference type="InterPro" id="IPR023214">
    <property type="entry name" value="HAD_sf"/>
</dbReference>
<feature type="transmembrane region" description="Helical" evidence="15">
    <location>
        <begin position="328"/>
        <end position="351"/>
    </location>
</feature>
<dbReference type="SFLD" id="SFLDS00003">
    <property type="entry name" value="Haloacid_Dehalogenase"/>
    <property type="match status" value="1"/>
</dbReference>
<feature type="binding site" evidence="14">
    <location>
        <position position="399"/>
    </location>
    <ligand>
        <name>Mg(2+)</name>
        <dbReference type="ChEBI" id="CHEBI:18420"/>
    </ligand>
</feature>
<feature type="binding site" evidence="13">
    <location>
        <position position="576"/>
    </location>
    <ligand>
        <name>ATP</name>
        <dbReference type="ChEBI" id="CHEBI:30616"/>
    </ligand>
</feature>
<keyword evidence="7 14" id="KW-0460">Magnesium</keyword>
<dbReference type="Gene3D" id="3.40.1110.10">
    <property type="entry name" value="Calcium-transporting ATPase, cytoplasmic domain N"/>
    <property type="match status" value="1"/>
</dbReference>
<keyword evidence="8 15" id="KW-1278">Translocase</keyword>
<dbReference type="InterPro" id="IPR023298">
    <property type="entry name" value="ATPase_P-typ_TM_dom_sf"/>
</dbReference>
<dbReference type="NCBIfam" id="TIGR01652">
    <property type="entry name" value="ATPase-Plipid"/>
    <property type="match status" value="1"/>
</dbReference>
<evidence type="ECO:0000256" key="9">
    <source>
        <dbReference type="ARBA" id="ARBA00022989"/>
    </source>
</evidence>
<organism evidence="18 19">
    <name type="scientific">Stentor coeruleus</name>
    <dbReference type="NCBI Taxonomy" id="5963"/>
    <lineage>
        <taxon>Eukaryota</taxon>
        <taxon>Sar</taxon>
        <taxon>Alveolata</taxon>
        <taxon>Ciliophora</taxon>
        <taxon>Postciliodesmatophora</taxon>
        <taxon>Heterotrichea</taxon>
        <taxon>Heterotrichida</taxon>
        <taxon>Stentoridae</taxon>
        <taxon>Stentor</taxon>
    </lineage>
</organism>
<evidence type="ECO:0000256" key="10">
    <source>
        <dbReference type="ARBA" id="ARBA00023136"/>
    </source>
</evidence>
<evidence type="ECO:0000259" key="17">
    <source>
        <dbReference type="Pfam" id="PF16212"/>
    </source>
</evidence>
<evidence type="ECO:0000256" key="11">
    <source>
        <dbReference type="ARBA" id="ARBA00034036"/>
    </source>
</evidence>
<evidence type="ECO:0000256" key="1">
    <source>
        <dbReference type="ARBA" id="ARBA00004141"/>
    </source>
</evidence>
<keyword evidence="9 15" id="KW-1133">Transmembrane helix</keyword>
<feature type="binding site" evidence="13">
    <location>
        <position position="399"/>
    </location>
    <ligand>
        <name>ATP</name>
        <dbReference type="ChEBI" id="CHEBI:30616"/>
    </ligand>
</feature>
<feature type="binding site" evidence="13">
    <location>
        <position position="657"/>
    </location>
    <ligand>
        <name>ATP</name>
        <dbReference type="ChEBI" id="CHEBI:30616"/>
    </ligand>
</feature>
<dbReference type="PANTHER" id="PTHR24092:SF150">
    <property type="entry name" value="PHOSPHOLIPID-TRANSPORTING ATPASE"/>
    <property type="match status" value="1"/>
</dbReference>
<dbReference type="InterPro" id="IPR018303">
    <property type="entry name" value="ATPase_P-typ_P_site"/>
</dbReference>
<dbReference type="InterPro" id="IPR008250">
    <property type="entry name" value="ATPase_P-typ_transduc_dom_A_sf"/>
</dbReference>
<dbReference type="FunFam" id="2.70.150.10:FF:000054">
    <property type="entry name" value="Phospholipid-transporting ATPase"/>
    <property type="match status" value="1"/>
</dbReference>
<feature type="domain" description="P-type ATPase C-terminal" evidence="17">
    <location>
        <begin position="797"/>
        <end position="1045"/>
    </location>
</feature>
<feature type="binding site" evidence="13">
    <location>
        <position position="658"/>
    </location>
    <ligand>
        <name>ATP</name>
        <dbReference type="ChEBI" id="CHEBI:30616"/>
    </ligand>
</feature>
<evidence type="ECO:0000256" key="3">
    <source>
        <dbReference type="ARBA" id="ARBA00022692"/>
    </source>
</evidence>
<dbReference type="EMBL" id="MPUH01000083">
    <property type="protein sequence ID" value="OMJ91339.1"/>
    <property type="molecule type" value="Genomic_DNA"/>
</dbReference>
<keyword evidence="6 13" id="KW-0067">ATP-binding</keyword>
<feature type="binding site" evidence="13">
    <location>
        <position position="774"/>
    </location>
    <ligand>
        <name>ATP</name>
        <dbReference type="ChEBI" id="CHEBI:30616"/>
    </ligand>
</feature>
<feature type="binding site" evidence="14">
    <location>
        <position position="397"/>
    </location>
    <ligand>
        <name>Mg(2+)</name>
        <dbReference type="ChEBI" id="CHEBI:18420"/>
    </ligand>
</feature>
<feature type="binding site" evidence="13">
    <location>
        <position position="398"/>
    </location>
    <ligand>
        <name>ATP</name>
        <dbReference type="ChEBI" id="CHEBI:30616"/>
    </ligand>
</feature>
<feature type="binding site" evidence="13">
    <location>
        <position position="521"/>
    </location>
    <ligand>
        <name>ATP</name>
        <dbReference type="ChEBI" id="CHEBI:30616"/>
    </ligand>
</feature>
<dbReference type="GO" id="GO:0045332">
    <property type="term" value="P:phospholipid translocation"/>
    <property type="evidence" value="ECO:0007669"/>
    <property type="project" value="TreeGrafter"/>
</dbReference>
<evidence type="ECO:0000256" key="15">
    <source>
        <dbReference type="RuleBase" id="RU362033"/>
    </source>
</evidence>
<feature type="binding site" evidence="13">
    <location>
        <position position="544"/>
    </location>
    <ligand>
        <name>ATP</name>
        <dbReference type="ChEBI" id="CHEBI:30616"/>
    </ligand>
</feature>
<evidence type="ECO:0000256" key="2">
    <source>
        <dbReference type="ARBA" id="ARBA00008109"/>
    </source>
</evidence>
<evidence type="ECO:0000256" key="4">
    <source>
        <dbReference type="ARBA" id="ARBA00022723"/>
    </source>
</evidence>
<dbReference type="GO" id="GO:0005524">
    <property type="term" value="F:ATP binding"/>
    <property type="evidence" value="ECO:0007669"/>
    <property type="project" value="UniProtKB-UniRule"/>
</dbReference>
<evidence type="ECO:0000259" key="16">
    <source>
        <dbReference type="Pfam" id="PF16209"/>
    </source>
</evidence>
<comment type="caution">
    <text evidence="18">The sequence shown here is derived from an EMBL/GenBank/DDBJ whole genome shotgun (WGS) entry which is preliminary data.</text>
</comment>
<feature type="transmembrane region" description="Helical" evidence="15">
    <location>
        <begin position="1023"/>
        <end position="1042"/>
    </location>
</feature>
<comment type="cofactor">
    <cofactor evidence="14">
        <name>Mg(2+)</name>
        <dbReference type="ChEBI" id="CHEBI:18420"/>
    </cofactor>
</comment>
<dbReference type="PRINTS" id="PR00119">
    <property type="entry name" value="CATATPASE"/>
</dbReference>